<dbReference type="GO" id="GO:0031012">
    <property type="term" value="C:extracellular matrix"/>
    <property type="evidence" value="ECO:0007669"/>
    <property type="project" value="InterPro"/>
</dbReference>
<name>A0A913Z203_PATMI</name>
<feature type="binding site" description="in inhibited form" evidence="14">
    <location>
        <position position="80"/>
    </location>
    <ligand>
        <name>Zn(2+)</name>
        <dbReference type="ChEBI" id="CHEBI:29105"/>
        <label>2</label>
        <note>catalytic</note>
    </ligand>
</feature>
<dbReference type="RefSeq" id="XP_038045847.1">
    <property type="nucleotide sequence ID" value="XM_038189919.1"/>
</dbReference>
<dbReference type="OrthoDB" id="406838at2759"/>
<feature type="repeat" description="Hemopexin" evidence="16">
    <location>
        <begin position="278"/>
        <end position="325"/>
    </location>
</feature>
<evidence type="ECO:0000313" key="20">
    <source>
        <dbReference type="EnsemblMetazoa" id="XP_038045848.1"/>
    </source>
</evidence>
<dbReference type="GO" id="GO:0008270">
    <property type="term" value="F:zinc ion binding"/>
    <property type="evidence" value="ECO:0007669"/>
    <property type="project" value="InterPro"/>
</dbReference>
<keyword evidence="7 13" id="KW-0862">Zinc</keyword>
<dbReference type="InterPro" id="IPR033739">
    <property type="entry name" value="M10A_MMP"/>
</dbReference>
<comment type="cofactor">
    <cofactor evidence="14">
        <name>Zn(2+)</name>
        <dbReference type="ChEBI" id="CHEBI:29105"/>
    </cofactor>
    <text evidence="14">Binds 2 Zn(2+) ions per subunit.</text>
</comment>
<evidence type="ECO:0000256" key="9">
    <source>
        <dbReference type="ARBA" id="ARBA00023049"/>
    </source>
</evidence>
<feature type="signal peptide" evidence="18">
    <location>
        <begin position="1"/>
        <end position="18"/>
    </location>
</feature>
<keyword evidence="8 14" id="KW-0106">Calcium</keyword>
<dbReference type="Gene3D" id="3.40.390.10">
    <property type="entry name" value="Collagenase (Catalytic Domain)"/>
    <property type="match status" value="1"/>
</dbReference>
<evidence type="ECO:0000256" key="10">
    <source>
        <dbReference type="ARBA" id="ARBA00023145"/>
    </source>
</evidence>
<dbReference type="InterPro" id="IPR021158">
    <property type="entry name" value="Pept_M10A_Zn_BS"/>
</dbReference>
<dbReference type="InterPro" id="IPR018486">
    <property type="entry name" value="Hemopexin_CS"/>
</dbReference>
<dbReference type="Pfam" id="PF00045">
    <property type="entry name" value="Hemopexin"/>
    <property type="match status" value="4"/>
</dbReference>
<evidence type="ECO:0000256" key="15">
    <source>
        <dbReference type="PIRSR" id="PIRSR621190-4"/>
    </source>
</evidence>
<evidence type="ECO:0000256" key="13">
    <source>
        <dbReference type="PIRSR" id="PIRSR001191-2"/>
    </source>
</evidence>
<feature type="binding site" evidence="14">
    <location>
        <position position="173"/>
    </location>
    <ligand>
        <name>Ca(2+)</name>
        <dbReference type="ChEBI" id="CHEBI:29108"/>
        <label>3</label>
    </ligand>
</feature>
<dbReference type="Proteomes" id="UP000887568">
    <property type="component" value="Unplaced"/>
</dbReference>
<feature type="repeat" description="Hemopexin" evidence="16">
    <location>
        <begin position="373"/>
        <end position="418"/>
    </location>
</feature>
<feature type="binding site" evidence="14">
    <location>
        <position position="195"/>
    </location>
    <ligand>
        <name>Ca(2+)</name>
        <dbReference type="ChEBI" id="CHEBI:29108"/>
        <label>1</label>
    </ligand>
</feature>
<keyword evidence="17" id="KW-0472">Membrane</keyword>
<keyword evidence="3 13" id="KW-0479">Metal-binding</keyword>
<feature type="binding site" evidence="14">
    <location>
        <position position="330"/>
    </location>
    <ligand>
        <name>Ca(2+)</name>
        <dbReference type="ChEBI" id="CHEBI:29108"/>
        <label>4</label>
    </ligand>
</feature>
<feature type="binding site" evidence="14">
    <location>
        <position position="282"/>
    </location>
    <ligand>
        <name>Ca(2+)</name>
        <dbReference type="ChEBI" id="CHEBI:29108"/>
        <label>4</label>
    </ligand>
</feature>
<dbReference type="PROSITE" id="PS00546">
    <property type="entry name" value="CYSTEINE_SWITCH"/>
    <property type="match status" value="1"/>
</dbReference>
<comment type="cofactor">
    <cofactor evidence="14">
        <name>Ca(2+)</name>
        <dbReference type="ChEBI" id="CHEBI:29108"/>
    </cofactor>
    <text evidence="14">Can bind about 5 Ca(2+) ions per subunit.</text>
</comment>
<feature type="binding site" evidence="14">
    <location>
        <position position="190"/>
    </location>
    <ligand>
        <name>Zn(2+)</name>
        <dbReference type="ChEBI" id="CHEBI:29105"/>
        <label>1</label>
    </ligand>
</feature>
<dbReference type="SMART" id="SM00120">
    <property type="entry name" value="HX"/>
    <property type="match status" value="4"/>
</dbReference>
<keyword evidence="11" id="KW-1015">Disulfide bond</keyword>
<dbReference type="CDD" id="cd00094">
    <property type="entry name" value="HX"/>
    <property type="match status" value="1"/>
</dbReference>
<feature type="binding site" evidence="14">
    <location>
        <position position="379"/>
    </location>
    <ligand>
        <name>Ca(2+)</name>
        <dbReference type="ChEBI" id="CHEBI:29108"/>
        <label>5</label>
    </ligand>
</feature>
<dbReference type="SUPFAM" id="SSF47090">
    <property type="entry name" value="PGBD-like"/>
    <property type="match status" value="1"/>
</dbReference>
<feature type="repeat" description="Hemopexin" evidence="16">
    <location>
        <begin position="326"/>
        <end position="372"/>
    </location>
</feature>
<evidence type="ECO:0000256" key="7">
    <source>
        <dbReference type="ARBA" id="ARBA00022833"/>
    </source>
</evidence>
<dbReference type="Pfam" id="PF00413">
    <property type="entry name" value="Peptidase_M10"/>
    <property type="match status" value="1"/>
</dbReference>
<evidence type="ECO:0000256" key="4">
    <source>
        <dbReference type="ARBA" id="ARBA00022729"/>
    </source>
</evidence>
<evidence type="ECO:0000256" key="14">
    <source>
        <dbReference type="PIRSR" id="PIRSR621190-2"/>
    </source>
</evidence>
<keyword evidence="6" id="KW-0378">Hydrolase</keyword>
<dbReference type="PIRSF" id="PIRSF001191">
    <property type="entry name" value="Peptidase_M10A_matrix"/>
    <property type="match status" value="1"/>
</dbReference>
<feature type="binding site" evidence="14">
    <location>
        <position position="231"/>
    </location>
    <ligand>
        <name>Zn(2+)</name>
        <dbReference type="ChEBI" id="CHEBI:29105"/>
        <label>2</label>
        <note>catalytic</note>
    </ligand>
</feature>
<dbReference type="InterPro" id="IPR024079">
    <property type="entry name" value="MetalloPept_cat_dom_sf"/>
</dbReference>
<feature type="binding site" evidence="14">
    <location>
        <position position="119"/>
    </location>
    <ligand>
        <name>Ca(2+)</name>
        <dbReference type="ChEBI" id="CHEBI:29108"/>
        <label>1</label>
    </ligand>
</feature>
<feature type="binding site" evidence="13">
    <location>
        <position position="217"/>
    </location>
    <ligand>
        <name>Zn(2+)</name>
        <dbReference type="ChEBI" id="CHEBI:29105"/>
        <label>2</label>
        <note>catalytic</note>
    </ligand>
</feature>
<feature type="binding site" evidence="13">
    <location>
        <position position="223"/>
    </location>
    <ligand>
        <name>Zn(2+)</name>
        <dbReference type="ChEBI" id="CHEBI:29105"/>
        <label>2</label>
        <note>catalytic</note>
    </ligand>
</feature>
<dbReference type="PANTHER" id="PTHR10201:SF294">
    <property type="entry name" value="MATRIX METALLOPROTEINASE 16"/>
    <property type="match status" value="1"/>
</dbReference>
<dbReference type="SUPFAM" id="SSF50923">
    <property type="entry name" value="Hemopexin-like domain"/>
    <property type="match status" value="1"/>
</dbReference>
<dbReference type="CDD" id="cd04278">
    <property type="entry name" value="ZnMc_MMP"/>
    <property type="match status" value="1"/>
</dbReference>
<dbReference type="AlphaFoldDB" id="A0A913Z203"/>
<keyword evidence="21" id="KW-1185">Reference proteome</keyword>
<dbReference type="InterPro" id="IPR036365">
    <property type="entry name" value="PGBD-like_sf"/>
</dbReference>
<evidence type="ECO:0000256" key="17">
    <source>
        <dbReference type="SAM" id="Phobius"/>
    </source>
</evidence>
<keyword evidence="5" id="KW-0677">Repeat</keyword>
<feature type="binding site" evidence="14">
    <location>
        <position position="332"/>
    </location>
    <ligand>
        <name>Ca(2+)</name>
        <dbReference type="ChEBI" id="CHEBI:29108"/>
        <label>5</label>
    </ligand>
</feature>
<dbReference type="InterPro" id="IPR036375">
    <property type="entry name" value="Hemopexin-like_dom_sf"/>
</dbReference>
<dbReference type="InterPro" id="IPR000585">
    <property type="entry name" value="Hemopexin-like_dom"/>
</dbReference>
<organism evidence="20 21">
    <name type="scientific">Patiria miniata</name>
    <name type="common">Bat star</name>
    <name type="synonym">Asterina miniata</name>
    <dbReference type="NCBI Taxonomy" id="46514"/>
    <lineage>
        <taxon>Eukaryota</taxon>
        <taxon>Metazoa</taxon>
        <taxon>Echinodermata</taxon>
        <taxon>Eleutherozoa</taxon>
        <taxon>Asterozoa</taxon>
        <taxon>Asteroidea</taxon>
        <taxon>Valvatacea</taxon>
        <taxon>Valvatida</taxon>
        <taxon>Asterinidae</taxon>
        <taxon>Patiria</taxon>
    </lineage>
</organism>
<dbReference type="InterPro" id="IPR018487">
    <property type="entry name" value="Hemopexin-like_repeat"/>
</dbReference>
<feature type="active site" evidence="12">
    <location>
        <position position="214"/>
    </location>
</feature>
<accession>A0A913Z203</accession>
<dbReference type="EnsemblMetazoa" id="XM_038189919.1">
    <property type="protein sequence ID" value="XP_038045847.1"/>
    <property type="gene ID" value="LOC119720279"/>
</dbReference>
<dbReference type="PANTHER" id="PTHR10201">
    <property type="entry name" value="MATRIX METALLOPROTEINASE"/>
    <property type="match status" value="1"/>
</dbReference>
<dbReference type="GeneID" id="119720279"/>
<evidence type="ECO:0000256" key="8">
    <source>
        <dbReference type="ARBA" id="ARBA00022837"/>
    </source>
</evidence>
<feature type="binding site" evidence="14">
    <location>
        <position position="195"/>
    </location>
    <ligand>
        <name>Ca(2+)</name>
        <dbReference type="ChEBI" id="CHEBI:29108"/>
        <label>3</label>
    </ligand>
</feature>
<dbReference type="PROSITE" id="PS51642">
    <property type="entry name" value="HEMOPEXIN_2"/>
    <property type="match status" value="3"/>
</dbReference>
<dbReference type="SUPFAM" id="SSF55486">
    <property type="entry name" value="Metalloproteases ('zincins'), catalytic domain"/>
    <property type="match status" value="1"/>
</dbReference>
<dbReference type="PRINTS" id="PR00138">
    <property type="entry name" value="MATRIXIN"/>
</dbReference>
<evidence type="ECO:0000256" key="16">
    <source>
        <dbReference type="PROSITE-ProRule" id="PRU01011"/>
    </source>
</evidence>
<evidence type="ECO:0000256" key="5">
    <source>
        <dbReference type="ARBA" id="ARBA00022737"/>
    </source>
</evidence>
<dbReference type="Gene3D" id="2.110.10.10">
    <property type="entry name" value="Hemopexin-like domain"/>
    <property type="match status" value="1"/>
</dbReference>
<evidence type="ECO:0000313" key="21">
    <source>
        <dbReference type="Proteomes" id="UP000887568"/>
    </source>
</evidence>
<feature type="modified residue" description="Phosphotyrosine; by PKDCC" evidence="15">
    <location>
        <position position="361"/>
    </location>
</feature>
<dbReference type="GO" id="GO:0006508">
    <property type="term" value="P:proteolysis"/>
    <property type="evidence" value="ECO:0007669"/>
    <property type="project" value="UniProtKB-KW"/>
</dbReference>
<dbReference type="PROSITE" id="PS00024">
    <property type="entry name" value="HEMOPEXIN"/>
    <property type="match status" value="1"/>
</dbReference>
<feature type="binding site" evidence="14">
    <location>
        <position position="165"/>
    </location>
    <ligand>
        <name>Zn(2+)</name>
        <dbReference type="ChEBI" id="CHEBI:29105"/>
        <label>1</label>
    </ligand>
</feature>
<dbReference type="EnsemblMetazoa" id="XM_038189920.1">
    <property type="protein sequence ID" value="XP_038045848.1"/>
    <property type="gene ID" value="LOC119720279"/>
</dbReference>
<evidence type="ECO:0000256" key="11">
    <source>
        <dbReference type="ARBA" id="ARBA00023157"/>
    </source>
</evidence>
<dbReference type="GO" id="GO:0005615">
    <property type="term" value="C:extracellular space"/>
    <property type="evidence" value="ECO:0007669"/>
    <property type="project" value="TreeGrafter"/>
</dbReference>
<feature type="binding site" evidence="14">
    <location>
        <position position="172"/>
    </location>
    <ligand>
        <name>Ca(2+)</name>
        <dbReference type="ChEBI" id="CHEBI:29108"/>
        <label>3</label>
    </ligand>
</feature>
<sequence>MLLLSLLMVSAAAAVTETAIVDSSDDAVSYLTKYGYLQPGKPVGSGDLNRGICHFQYMAGLNQTCELDESTIAMMNKPRCGMPDIIENGPDPRRAKRYSYVRAWPTSAVTFRIDSVTSDIPRREDVEETFVRALQFWSNASSLTFTRVFGDTPANIVINFFKRAHGDGARFDGRGGVLAHAYFPLDGRVHLDEDEYWTIDGDPGTDLLWVAVHEFGHALGLGHTHVDEAVMAPVYSGYVSNLQLNDDDIAGIQALYGDGSATSGPPDEDMSPIPGSCTGIVDAVTTTRDRSTYTFEGNLVWKFERRTSQIATGFPKPINQVFPGLPDNIDAALYYPPYGKTYIFKGSQYWRTDNEVVDTGYPRDISSDWSGLPNDLDAAFIWRRNGRIYFFKGDQYYRYNGRVEGGYPRPSSVWRIPGNRIGAAVQWLNRRTYFFHPSGEYYRFNDWRFRVDRGYPKSVAPIWQGCPGNLMDLMELNAEESGVSGLAPSLLALIMSTVLAVNFVKY</sequence>
<dbReference type="RefSeq" id="XP_038045848.1">
    <property type="nucleotide sequence ID" value="XM_038189920.1"/>
</dbReference>
<proteinExistence type="inferred from homology"/>
<feature type="binding site" evidence="14">
    <location>
        <position position="167"/>
    </location>
    <ligand>
        <name>Zn(2+)</name>
        <dbReference type="ChEBI" id="CHEBI:29105"/>
        <label>1</label>
    </ligand>
</feature>
<dbReference type="InterPro" id="IPR006026">
    <property type="entry name" value="Peptidase_Metallo"/>
</dbReference>
<keyword evidence="9" id="KW-0482">Metalloprotease</keyword>
<comment type="similarity">
    <text evidence="1">Belongs to the peptidase M10A family.</text>
</comment>
<feature type="binding site" evidence="14">
    <location>
        <position position="180"/>
    </location>
    <ligand>
        <name>Zn(2+)</name>
        <dbReference type="ChEBI" id="CHEBI:29105"/>
        <label>1</label>
    </ligand>
</feature>
<feature type="chain" id="PRO_5038275574" description="Peptidase metallopeptidase domain-containing protein" evidence="18">
    <location>
        <begin position="19"/>
        <end position="506"/>
    </location>
</feature>
<keyword evidence="4 18" id="KW-0732">Signal</keyword>
<dbReference type="GO" id="GO:0030574">
    <property type="term" value="P:collagen catabolic process"/>
    <property type="evidence" value="ECO:0007669"/>
    <property type="project" value="TreeGrafter"/>
</dbReference>
<dbReference type="SMART" id="SM00235">
    <property type="entry name" value="ZnMc"/>
    <property type="match status" value="1"/>
</dbReference>
<dbReference type="InterPro" id="IPR021190">
    <property type="entry name" value="Pept_M10A"/>
</dbReference>
<dbReference type="OMA" id="WRIDNEE"/>
<evidence type="ECO:0000256" key="18">
    <source>
        <dbReference type="SAM" id="SignalP"/>
    </source>
</evidence>
<dbReference type="GO" id="GO:0004222">
    <property type="term" value="F:metalloendopeptidase activity"/>
    <property type="evidence" value="ECO:0007669"/>
    <property type="project" value="InterPro"/>
</dbReference>
<dbReference type="InterPro" id="IPR001818">
    <property type="entry name" value="Pept_M10_metallopeptidase"/>
</dbReference>
<evidence type="ECO:0000256" key="6">
    <source>
        <dbReference type="ARBA" id="ARBA00022801"/>
    </source>
</evidence>
<feature type="binding site" evidence="13">
    <location>
        <position position="213"/>
    </location>
    <ligand>
        <name>Zn(2+)</name>
        <dbReference type="ChEBI" id="CHEBI:29105"/>
        <label>2</label>
        <note>catalytic</note>
    </ligand>
</feature>
<feature type="transmembrane region" description="Helical" evidence="17">
    <location>
        <begin position="485"/>
        <end position="504"/>
    </location>
</feature>
<keyword evidence="2" id="KW-0645">Protease</keyword>
<feature type="binding site" evidence="14">
    <location>
        <position position="192"/>
    </location>
    <ligand>
        <name>Ca(2+)</name>
        <dbReference type="ChEBI" id="CHEBI:29108"/>
        <label>3</label>
    </ligand>
</feature>
<dbReference type="GO" id="GO:0030198">
    <property type="term" value="P:extracellular matrix organization"/>
    <property type="evidence" value="ECO:0007669"/>
    <property type="project" value="TreeGrafter"/>
</dbReference>
<keyword evidence="10" id="KW-0865">Zymogen</keyword>
<keyword evidence="17" id="KW-0812">Transmembrane</keyword>
<reference evidence="20" key="1">
    <citation type="submission" date="2022-11" db="UniProtKB">
        <authorList>
            <consortium name="EnsemblMetazoa"/>
        </authorList>
    </citation>
    <scope>IDENTIFICATION</scope>
</reference>
<keyword evidence="17" id="KW-1133">Transmembrane helix</keyword>
<protein>
    <recommendedName>
        <fullName evidence="19">Peptidase metallopeptidase domain-containing protein</fullName>
    </recommendedName>
</protein>
<evidence type="ECO:0000259" key="19">
    <source>
        <dbReference type="SMART" id="SM00235"/>
    </source>
</evidence>
<evidence type="ECO:0000256" key="1">
    <source>
        <dbReference type="ARBA" id="ARBA00010370"/>
    </source>
</evidence>
<evidence type="ECO:0000256" key="2">
    <source>
        <dbReference type="ARBA" id="ARBA00022670"/>
    </source>
</evidence>
<feature type="domain" description="Peptidase metallopeptidase" evidence="19">
    <location>
        <begin position="94"/>
        <end position="258"/>
    </location>
</feature>
<evidence type="ECO:0000256" key="12">
    <source>
        <dbReference type="PIRSR" id="PIRSR001191-1"/>
    </source>
</evidence>
<evidence type="ECO:0000256" key="3">
    <source>
        <dbReference type="ARBA" id="ARBA00022723"/>
    </source>
</evidence>